<evidence type="ECO:0000256" key="2">
    <source>
        <dbReference type="ARBA" id="ARBA00004236"/>
    </source>
</evidence>
<keyword evidence="13" id="KW-1133">Transmembrane helix</keyword>
<feature type="modified residue" description="4-aspartylphosphate" evidence="12">
    <location>
        <position position="627"/>
    </location>
</feature>
<dbReference type="GO" id="GO:0005524">
    <property type="term" value="F:ATP binding"/>
    <property type="evidence" value="ECO:0007669"/>
    <property type="project" value="UniProtKB-KW"/>
</dbReference>
<dbReference type="InterPro" id="IPR003594">
    <property type="entry name" value="HATPase_dom"/>
</dbReference>
<evidence type="ECO:0000256" key="13">
    <source>
        <dbReference type="SAM" id="Phobius"/>
    </source>
</evidence>
<evidence type="ECO:0000256" key="11">
    <source>
        <dbReference type="ARBA" id="ARBA00023136"/>
    </source>
</evidence>
<dbReference type="PANTHER" id="PTHR43047">
    <property type="entry name" value="TWO-COMPONENT HISTIDINE PROTEIN KINASE"/>
    <property type="match status" value="1"/>
</dbReference>
<keyword evidence="13" id="KW-0812">Transmembrane</keyword>
<dbReference type="SMART" id="SM00388">
    <property type="entry name" value="HisKA"/>
    <property type="match status" value="1"/>
</dbReference>
<dbReference type="SUPFAM" id="SSF55874">
    <property type="entry name" value="ATPase domain of HSP90 chaperone/DNA topoisomerase II/histidine kinase"/>
    <property type="match status" value="1"/>
</dbReference>
<dbReference type="InterPro" id="IPR036890">
    <property type="entry name" value="HATPase_C_sf"/>
</dbReference>
<organism evidence="16 17">
    <name type="scientific">Flavobacterium aquariorum</name>
    <dbReference type="NCBI Taxonomy" id="2217670"/>
    <lineage>
        <taxon>Bacteria</taxon>
        <taxon>Pseudomonadati</taxon>
        <taxon>Bacteroidota</taxon>
        <taxon>Flavobacteriia</taxon>
        <taxon>Flavobacteriales</taxon>
        <taxon>Flavobacteriaceae</taxon>
        <taxon>Flavobacterium</taxon>
    </lineage>
</organism>
<evidence type="ECO:0000256" key="3">
    <source>
        <dbReference type="ARBA" id="ARBA00012438"/>
    </source>
</evidence>
<evidence type="ECO:0000256" key="9">
    <source>
        <dbReference type="ARBA" id="ARBA00022840"/>
    </source>
</evidence>
<reference evidence="16 17" key="1">
    <citation type="submission" date="2018-06" db="EMBL/GenBank/DDBJ databases">
        <title>Flavobacterium sp IMCC34762, genome.</title>
        <authorList>
            <person name="Joung Y."/>
            <person name="Cho J."/>
            <person name="Song J."/>
        </authorList>
    </citation>
    <scope>NUCLEOTIDE SEQUENCE [LARGE SCALE GENOMIC DNA]</scope>
    <source>
        <strain evidence="16 17">IMCC34762</strain>
    </source>
</reference>
<evidence type="ECO:0000256" key="8">
    <source>
        <dbReference type="ARBA" id="ARBA00022777"/>
    </source>
</evidence>
<dbReference type="InterPro" id="IPR003661">
    <property type="entry name" value="HisK_dim/P_dom"/>
</dbReference>
<evidence type="ECO:0000256" key="7">
    <source>
        <dbReference type="ARBA" id="ARBA00022741"/>
    </source>
</evidence>
<keyword evidence="7" id="KW-0547">Nucleotide-binding</keyword>
<dbReference type="InterPro" id="IPR036097">
    <property type="entry name" value="HisK_dim/P_sf"/>
</dbReference>
<dbReference type="GO" id="GO:0000155">
    <property type="term" value="F:phosphorelay sensor kinase activity"/>
    <property type="evidence" value="ECO:0007669"/>
    <property type="project" value="InterPro"/>
</dbReference>
<dbReference type="CDD" id="cd00082">
    <property type="entry name" value="HisKA"/>
    <property type="match status" value="1"/>
</dbReference>
<feature type="domain" description="Response regulatory" evidence="15">
    <location>
        <begin position="577"/>
        <end position="692"/>
    </location>
</feature>
<evidence type="ECO:0000256" key="5">
    <source>
        <dbReference type="ARBA" id="ARBA00022553"/>
    </source>
</evidence>
<dbReference type="Proteomes" id="UP000249177">
    <property type="component" value="Unassembled WGS sequence"/>
</dbReference>
<keyword evidence="9" id="KW-0067">ATP-binding</keyword>
<comment type="subcellular location">
    <subcellularLocation>
        <location evidence="2">Cell membrane</location>
    </subcellularLocation>
</comment>
<dbReference type="PRINTS" id="PR00344">
    <property type="entry name" value="BCTRLSENSOR"/>
</dbReference>
<accession>A0A2W7U9V3</accession>
<dbReference type="InterPro" id="IPR005467">
    <property type="entry name" value="His_kinase_dom"/>
</dbReference>
<dbReference type="SMART" id="SM00448">
    <property type="entry name" value="REC"/>
    <property type="match status" value="1"/>
</dbReference>
<dbReference type="SMART" id="SM00387">
    <property type="entry name" value="HATPase_c"/>
    <property type="match status" value="1"/>
</dbReference>
<keyword evidence="5 12" id="KW-0597">Phosphoprotein</keyword>
<dbReference type="EMBL" id="QKXH01000003">
    <property type="protein sequence ID" value="PZX94169.1"/>
    <property type="molecule type" value="Genomic_DNA"/>
</dbReference>
<evidence type="ECO:0000256" key="12">
    <source>
        <dbReference type="PROSITE-ProRule" id="PRU00169"/>
    </source>
</evidence>
<evidence type="ECO:0000256" key="10">
    <source>
        <dbReference type="ARBA" id="ARBA00023012"/>
    </source>
</evidence>
<keyword evidence="11 13" id="KW-0472">Membrane</keyword>
<dbReference type="EC" id="2.7.13.3" evidence="3"/>
<evidence type="ECO:0000313" key="17">
    <source>
        <dbReference type="Proteomes" id="UP000249177"/>
    </source>
</evidence>
<dbReference type="OrthoDB" id="9811889at2"/>
<dbReference type="AlphaFoldDB" id="A0A2W7U9V3"/>
<keyword evidence="10" id="KW-0902">Two-component regulatory system</keyword>
<keyword evidence="17" id="KW-1185">Reference proteome</keyword>
<dbReference type="SUPFAM" id="SSF47384">
    <property type="entry name" value="Homodimeric domain of signal transducing histidine kinase"/>
    <property type="match status" value="1"/>
</dbReference>
<dbReference type="GO" id="GO:0005886">
    <property type="term" value="C:plasma membrane"/>
    <property type="evidence" value="ECO:0007669"/>
    <property type="project" value="UniProtKB-SubCell"/>
</dbReference>
<dbReference type="PROSITE" id="PS50109">
    <property type="entry name" value="HIS_KIN"/>
    <property type="match status" value="1"/>
</dbReference>
<dbReference type="Gene3D" id="3.40.50.2300">
    <property type="match status" value="1"/>
</dbReference>
<dbReference type="Pfam" id="PF00512">
    <property type="entry name" value="HisKA"/>
    <property type="match status" value="1"/>
</dbReference>
<dbReference type="CDD" id="cd16922">
    <property type="entry name" value="HATPase_EvgS-ArcB-TorS-like"/>
    <property type="match status" value="1"/>
</dbReference>
<comment type="catalytic activity">
    <reaction evidence="1">
        <text>ATP + protein L-histidine = ADP + protein N-phospho-L-histidine.</text>
        <dbReference type="EC" id="2.7.13.3"/>
    </reaction>
</comment>
<dbReference type="InterPro" id="IPR011006">
    <property type="entry name" value="CheY-like_superfamily"/>
</dbReference>
<dbReference type="FunFam" id="3.30.565.10:FF:000023">
    <property type="entry name" value="PAS domain-containing sensor histidine kinase"/>
    <property type="match status" value="1"/>
</dbReference>
<dbReference type="CDD" id="cd17546">
    <property type="entry name" value="REC_hyHK_CKI1_RcsC-like"/>
    <property type="match status" value="1"/>
</dbReference>
<evidence type="ECO:0000313" key="16">
    <source>
        <dbReference type="EMBL" id="PZX94169.1"/>
    </source>
</evidence>
<evidence type="ECO:0000259" key="15">
    <source>
        <dbReference type="PROSITE" id="PS50110"/>
    </source>
</evidence>
<dbReference type="Gene3D" id="3.30.565.10">
    <property type="entry name" value="Histidine kinase-like ATPase, C-terminal domain"/>
    <property type="match status" value="1"/>
</dbReference>
<dbReference type="Pfam" id="PF00072">
    <property type="entry name" value="Response_reg"/>
    <property type="match status" value="1"/>
</dbReference>
<keyword evidence="8" id="KW-0418">Kinase</keyword>
<name>A0A2W7U9V3_9FLAO</name>
<dbReference type="SUPFAM" id="SSF52172">
    <property type="entry name" value="CheY-like"/>
    <property type="match status" value="1"/>
</dbReference>
<dbReference type="Pfam" id="PF02518">
    <property type="entry name" value="HATPase_c"/>
    <property type="match status" value="1"/>
</dbReference>
<keyword evidence="6" id="KW-0808">Transferase</keyword>
<comment type="caution">
    <text evidence="16">The sequence shown here is derived from an EMBL/GenBank/DDBJ whole genome shotgun (WGS) entry which is preliminary data.</text>
</comment>
<evidence type="ECO:0000256" key="1">
    <source>
        <dbReference type="ARBA" id="ARBA00000085"/>
    </source>
</evidence>
<evidence type="ECO:0000259" key="14">
    <source>
        <dbReference type="PROSITE" id="PS50109"/>
    </source>
</evidence>
<feature type="transmembrane region" description="Helical" evidence="13">
    <location>
        <begin position="13"/>
        <end position="35"/>
    </location>
</feature>
<proteinExistence type="predicted"/>
<dbReference type="PROSITE" id="PS50110">
    <property type="entry name" value="RESPONSE_REGULATORY"/>
    <property type="match status" value="1"/>
</dbReference>
<evidence type="ECO:0000256" key="4">
    <source>
        <dbReference type="ARBA" id="ARBA00022475"/>
    </source>
</evidence>
<sequence>MKKIEVKKSKPKIILLVVGMNVFSILLVLTILLYITNIKKSILDNYNNQFQDEITRITQLGFNQTVASMERNDLIDYLKTKNSGLNNEMYADSSLFKSDYIGVYGLDNKIINHTNSAKIKEVDFVPKEALLALNKSGKSRFYLKTSDGIIQVFGIIIKKSNDTINPKAEGYFILARKIDLPFKQRIEKITNSTISVIGNQKNRAAKNYILQYKVDLKDYKNEFVARVYFERPFEKFIATILKSLYFILFISLLLLLVSFIYTEKWISIPLNAITKALETGNKESIEILKNTEGDFKNIGTLFEENAKQKSKLVKAKLKAEESDKLKSSFLSNLSHEIRTPLNAIVGFTELLMNTNLEDEEKLEYLSVIDKSGKNLIAIIDDLIEMSKIESHQAKPNYTAVNMESCIKDLYDSIKITNKKAQKIDFKLIESKKPAPYPIKTDEVKLKQIITNLVTNALKFTEQGSVEFGYEIDEANNRIVFKVKDTGFGIDENNQQYIFDRFRRVGGDHTSKIGGLGLGLAISKAYAEMLGGTITLESKLGKGTEFYFIIPLEYVKSQKITVQSVNELTISKGEEIGTILIAEDDNINFLLFQKLMKGKNFRIVRAENGQQAVDICFNNPNIDLVLMDIKMPIMDGFEALEKIAPIRPNLPIIAQTAFSSNEDKDRIFKAGFTDYITKPINRERLFEIIDASLKKKVS</sequence>
<evidence type="ECO:0000256" key="6">
    <source>
        <dbReference type="ARBA" id="ARBA00022679"/>
    </source>
</evidence>
<dbReference type="InterPro" id="IPR004358">
    <property type="entry name" value="Sig_transdc_His_kin-like_C"/>
</dbReference>
<dbReference type="Gene3D" id="1.10.287.130">
    <property type="match status" value="1"/>
</dbReference>
<dbReference type="RefSeq" id="WP_111409204.1">
    <property type="nucleotide sequence ID" value="NZ_QKXH01000003.1"/>
</dbReference>
<keyword evidence="4" id="KW-1003">Cell membrane</keyword>
<feature type="transmembrane region" description="Helical" evidence="13">
    <location>
        <begin position="236"/>
        <end position="261"/>
    </location>
</feature>
<protein>
    <recommendedName>
        <fullName evidence="3">histidine kinase</fullName>
        <ecNumber evidence="3">2.7.13.3</ecNumber>
    </recommendedName>
</protein>
<feature type="domain" description="Histidine kinase" evidence="14">
    <location>
        <begin position="332"/>
        <end position="553"/>
    </location>
</feature>
<gene>
    <name evidence="16" type="ORF">DOS84_05965</name>
</gene>
<dbReference type="InterPro" id="IPR001789">
    <property type="entry name" value="Sig_transdc_resp-reg_receiver"/>
</dbReference>